<gene>
    <name evidence="1" type="ORF">QBD33_13270</name>
</gene>
<dbReference type="Proteomes" id="UP001177527">
    <property type="component" value="Chromosome"/>
</dbReference>
<accession>A0AA95G242</accession>
<proteinExistence type="predicted"/>
<sequence>MNKVIVFFNLEPAEVMTVMQGVTLIKKTYPNDEETSLQIMTAGFLSLTGDSVLVHVASDRTLSIEEIREAASKFL</sequence>
<dbReference type="AlphaFoldDB" id="A0AA95G242"/>
<name>A0AA95G242_KLUIN</name>
<evidence type="ECO:0000313" key="1">
    <source>
        <dbReference type="EMBL" id="WGL54644.1"/>
    </source>
</evidence>
<protein>
    <submittedName>
        <fullName evidence="1">Uncharacterized protein</fullName>
    </submittedName>
</protein>
<reference evidence="1" key="1">
    <citation type="submission" date="2023-04" db="EMBL/GenBank/DDBJ databases">
        <title>APH(3)-Id, a novel chromosomal aminoglycoside phosphotransferase, identified from an environmental isolate of Kluyvera intermedia DW18.</title>
        <authorList>
            <person name="Sha Y."/>
        </authorList>
    </citation>
    <scope>NUCLEOTIDE SEQUENCE</scope>
    <source>
        <strain evidence="1">DW18</strain>
    </source>
</reference>
<dbReference type="RefSeq" id="WP_280555708.1">
    <property type="nucleotide sequence ID" value="NZ_CP123488.1"/>
</dbReference>
<evidence type="ECO:0000313" key="2">
    <source>
        <dbReference type="Proteomes" id="UP001177527"/>
    </source>
</evidence>
<dbReference type="EMBL" id="CP123488">
    <property type="protein sequence ID" value="WGL54644.1"/>
    <property type="molecule type" value="Genomic_DNA"/>
</dbReference>
<organism evidence="1 2">
    <name type="scientific">Kluyvera intermedia</name>
    <name type="common">Enterobacter intermedius</name>
    <dbReference type="NCBI Taxonomy" id="61648"/>
    <lineage>
        <taxon>Bacteria</taxon>
        <taxon>Pseudomonadati</taxon>
        <taxon>Pseudomonadota</taxon>
        <taxon>Gammaproteobacteria</taxon>
        <taxon>Enterobacterales</taxon>
        <taxon>Enterobacteriaceae</taxon>
        <taxon>Kluyvera</taxon>
    </lineage>
</organism>